<keyword evidence="4" id="KW-1185">Reference proteome</keyword>
<feature type="compositionally biased region" description="Polar residues" evidence="1">
    <location>
        <begin position="207"/>
        <end position="218"/>
    </location>
</feature>
<reference evidence="3 4" key="1">
    <citation type="journal article" date="2024" name="J Genomics">
        <title>Draft genome sequencing and assembly of Favolaschia claudopus CIRM-BRFM 2984 isolated from oak limbs.</title>
        <authorList>
            <person name="Navarro D."/>
            <person name="Drula E."/>
            <person name="Chaduli D."/>
            <person name="Cazenave R."/>
            <person name="Ahrendt S."/>
            <person name="Wang J."/>
            <person name="Lipzen A."/>
            <person name="Daum C."/>
            <person name="Barry K."/>
            <person name="Grigoriev I.V."/>
            <person name="Favel A."/>
            <person name="Rosso M.N."/>
            <person name="Martin F."/>
        </authorList>
    </citation>
    <scope>NUCLEOTIDE SEQUENCE [LARGE SCALE GENOMIC DNA]</scope>
    <source>
        <strain evidence="3 4">CIRM-BRFM 2984</strain>
    </source>
</reference>
<evidence type="ECO:0000313" key="2">
    <source>
        <dbReference type="EMBL" id="KAK6977644.1"/>
    </source>
</evidence>
<feature type="compositionally biased region" description="Pro residues" evidence="1">
    <location>
        <begin position="344"/>
        <end position="365"/>
    </location>
</feature>
<dbReference type="EMBL" id="JAWWNJ010000159">
    <property type="protein sequence ID" value="KAK6980479.1"/>
    <property type="molecule type" value="Genomic_DNA"/>
</dbReference>
<feature type="region of interest" description="Disordered" evidence="1">
    <location>
        <begin position="207"/>
        <end position="416"/>
    </location>
</feature>
<evidence type="ECO:0000256" key="1">
    <source>
        <dbReference type="SAM" id="MobiDB-lite"/>
    </source>
</evidence>
<name>A0AAV9ZF95_9AGAR</name>
<dbReference type="AlphaFoldDB" id="A0AAV9ZF95"/>
<feature type="compositionally biased region" description="Pro residues" evidence="1">
    <location>
        <begin position="399"/>
        <end position="416"/>
    </location>
</feature>
<feature type="compositionally biased region" description="Polar residues" evidence="1">
    <location>
        <begin position="264"/>
        <end position="290"/>
    </location>
</feature>
<gene>
    <name evidence="3" type="ORF">R3P38DRAFT_3235530</name>
    <name evidence="2" type="ORF">R3P38DRAFT_3236714</name>
</gene>
<accession>A0AAV9ZF95</accession>
<feature type="compositionally biased region" description="Pro residues" evidence="1">
    <location>
        <begin position="228"/>
        <end position="237"/>
    </location>
</feature>
<dbReference type="Proteomes" id="UP001362999">
    <property type="component" value="Unassembled WGS sequence"/>
</dbReference>
<proteinExistence type="predicted"/>
<evidence type="ECO:0000313" key="3">
    <source>
        <dbReference type="EMBL" id="KAK6980479.1"/>
    </source>
</evidence>
<organism evidence="3 4">
    <name type="scientific">Favolaschia claudopus</name>
    <dbReference type="NCBI Taxonomy" id="2862362"/>
    <lineage>
        <taxon>Eukaryota</taxon>
        <taxon>Fungi</taxon>
        <taxon>Dikarya</taxon>
        <taxon>Basidiomycota</taxon>
        <taxon>Agaricomycotina</taxon>
        <taxon>Agaricomycetes</taxon>
        <taxon>Agaricomycetidae</taxon>
        <taxon>Agaricales</taxon>
        <taxon>Marasmiineae</taxon>
        <taxon>Mycenaceae</taxon>
        <taxon>Favolaschia</taxon>
    </lineage>
</organism>
<dbReference type="EMBL" id="JAWWNJ010000166">
    <property type="protein sequence ID" value="KAK6977644.1"/>
    <property type="molecule type" value="Genomic_DNA"/>
</dbReference>
<sequence>MSHSPDVPYIAAADALPHAISALAQPLFWPYRPPALLFFLFKLSFATNYPMKTNYHFDFYRTAVCPPSHHGPSLPAVLPLLSSDVLILNALSISWFSQTQKPFPKSDLSVLLHPPTMPPKRLTVEEIAALMRPPPGAPRLSHQQLQAITTGLSEEELERLATLLGLADLSLKWLCRANRRGEDEDDATRIIRNLPVFDMAEADLGYTQDQSPASSPQEGNPPASGAAPEPPRSPSPPTASLRKLHLAGSSTANTGSLKPFGSSKPFSGTPTSNSDSRSPQKVKEQSTPQPSSSSSKGKSKDKSSGKGKGPVVYISDSPPPSPPWTGSDLSTSISTASDLTETPPSSPTRPSTSPPTPRTPAPPSASRPAYAYSFHTPNAKAAPPPHGSSPGAATIQKPHCPPPSSPSAPRPATPAPIFPCHLRSLLARLNLAASQSSPSAPSSSIPGAADPPNLGAKPMPFSTDSKLERTGLIPKSSRATTGTETTFIVVFPTMRAAQAAIAYARGRGLTSDSQLPDDCDTTPRPPPTVYTENPLSVVPTVGIMSCAAVFIRGIYRSWVEAALNTTGVNGNMSRKYVDREMAERVYEQARAEGWARAISRG</sequence>
<feature type="compositionally biased region" description="Low complexity" evidence="1">
    <location>
        <begin position="433"/>
        <end position="452"/>
    </location>
</feature>
<feature type="region of interest" description="Disordered" evidence="1">
    <location>
        <begin position="433"/>
        <end position="464"/>
    </location>
</feature>
<comment type="caution">
    <text evidence="3">The sequence shown here is derived from an EMBL/GenBank/DDBJ whole genome shotgun (WGS) entry which is preliminary data.</text>
</comment>
<feature type="compositionally biased region" description="Polar residues" evidence="1">
    <location>
        <begin position="327"/>
        <end position="340"/>
    </location>
</feature>
<evidence type="ECO:0000313" key="4">
    <source>
        <dbReference type="Proteomes" id="UP001362999"/>
    </source>
</evidence>
<protein>
    <submittedName>
        <fullName evidence="3">Uncharacterized protein</fullName>
    </submittedName>
</protein>